<sequence length="428" mass="48020">MFSRQPLDTFFHPSGPSSTSSQFAASPQHDDNTVPSFDWNTTAPALYPSSSGSIDISQVTITTTGMDFHNLFSQIIANTLQQSRGHEYLPDATEGFLYELNKFEFNKCWPKSEKLSKLHDRPIPNFYQLPFCRGLKADLLAARWIREPLSSAPPGYEKVPIFWTTKILSPSCLTFGTAIIGDGELFERAVLIQPLFPWNDQTYIEAQTEDHNTVILIRVPTEALLPGWPFAHSPHFAFLTCISPHIAGMPHAGHDVYRRCLIACYDAKAAAGHLPAPRHASPTYAMWPGYPTLLQYRDIGDWILPRVTSWAVAMENPLRVFYDFPNQPASDTTITRSTIHTKYPSATTLEPCQVELQTISSIPPEQYQTTFPDHPYNNVVVFKSVSETTDSVSEDSMESSDSEDYEDDEDTPLDPQSRSHTSTQVVGH</sequence>
<feature type="compositionally biased region" description="Polar residues" evidence="1">
    <location>
        <begin position="414"/>
        <end position="428"/>
    </location>
</feature>
<name>A0ABR3EV96_9AGAR</name>
<feature type="region of interest" description="Disordered" evidence="1">
    <location>
        <begin position="1"/>
        <end position="35"/>
    </location>
</feature>
<feature type="compositionally biased region" description="Acidic residues" evidence="1">
    <location>
        <begin position="392"/>
        <end position="412"/>
    </location>
</feature>
<comment type="caution">
    <text evidence="2">The sequence shown here is derived from an EMBL/GenBank/DDBJ whole genome shotgun (WGS) entry which is preliminary data.</text>
</comment>
<evidence type="ECO:0000313" key="3">
    <source>
        <dbReference type="Proteomes" id="UP001465976"/>
    </source>
</evidence>
<dbReference type="Proteomes" id="UP001465976">
    <property type="component" value="Unassembled WGS sequence"/>
</dbReference>
<feature type="region of interest" description="Disordered" evidence="1">
    <location>
        <begin position="387"/>
        <end position="428"/>
    </location>
</feature>
<dbReference type="EMBL" id="JBAHYK010001758">
    <property type="protein sequence ID" value="KAL0566833.1"/>
    <property type="molecule type" value="Genomic_DNA"/>
</dbReference>
<keyword evidence="3" id="KW-1185">Reference proteome</keyword>
<feature type="compositionally biased region" description="Polar residues" evidence="1">
    <location>
        <begin position="15"/>
        <end position="25"/>
    </location>
</feature>
<evidence type="ECO:0000313" key="2">
    <source>
        <dbReference type="EMBL" id="KAL0566833.1"/>
    </source>
</evidence>
<evidence type="ECO:0000256" key="1">
    <source>
        <dbReference type="SAM" id="MobiDB-lite"/>
    </source>
</evidence>
<organism evidence="2 3">
    <name type="scientific">Marasmius crinis-equi</name>
    <dbReference type="NCBI Taxonomy" id="585013"/>
    <lineage>
        <taxon>Eukaryota</taxon>
        <taxon>Fungi</taxon>
        <taxon>Dikarya</taxon>
        <taxon>Basidiomycota</taxon>
        <taxon>Agaricomycotina</taxon>
        <taxon>Agaricomycetes</taxon>
        <taxon>Agaricomycetidae</taxon>
        <taxon>Agaricales</taxon>
        <taxon>Marasmiineae</taxon>
        <taxon>Marasmiaceae</taxon>
        <taxon>Marasmius</taxon>
    </lineage>
</organism>
<gene>
    <name evidence="2" type="ORF">V5O48_015166</name>
</gene>
<proteinExistence type="predicted"/>
<protein>
    <submittedName>
        <fullName evidence="2">Uncharacterized protein</fullName>
    </submittedName>
</protein>
<accession>A0ABR3EV96</accession>
<reference evidence="2 3" key="1">
    <citation type="submission" date="2024-02" db="EMBL/GenBank/DDBJ databases">
        <title>A draft genome for the cacao thread blight pathogen Marasmius crinis-equi.</title>
        <authorList>
            <person name="Cohen S.P."/>
            <person name="Baruah I.K."/>
            <person name="Amoako-Attah I."/>
            <person name="Bukari Y."/>
            <person name="Meinhardt L.W."/>
            <person name="Bailey B.A."/>
        </authorList>
    </citation>
    <scope>NUCLEOTIDE SEQUENCE [LARGE SCALE GENOMIC DNA]</scope>
    <source>
        <strain evidence="2 3">GH-76</strain>
    </source>
</reference>